<comment type="caution">
    <text evidence="2">The sequence shown here is derived from an EMBL/GenBank/DDBJ whole genome shotgun (WGS) entry which is preliminary data.</text>
</comment>
<feature type="region of interest" description="Disordered" evidence="1">
    <location>
        <begin position="113"/>
        <end position="167"/>
    </location>
</feature>
<evidence type="ECO:0000313" key="2">
    <source>
        <dbReference type="EMBL" id="KAF9764363.1"/>
    </source>
</evidence>
<keyword evidence="3" id="KW-1185">Reference proteome</keyword>
<accession>A0A9P6H008</accession>
<feature type="region of interest" description="Disordered" evidence="1">
    <location>
        <begin position="16"/>
        <end position="60"/>
    </location>
</feature>
<dbReference type="AlphaFoldDB" id="A0A9P6H008"/>
<feature type="compositionally biased region" description="Basic and acidic residues" evidence="1">
    <location>
        <begin position="22"/>
        <end position="31"/>
    </location>
</feature>
<gene>
    <name evidence="2" type="ORF">NGRA_0630</name>
</gene>
<evidence type="ECO:0000256" key="1">
    <source>
        <dbReference type="SAM" id="MobiDB-lite"/>
    </source>
</evidence>
<dbReference type="Proteomes" id="UP000740883">
    <property type="component" value="Unassembled WGS sequence"/>
</dbReference>
<protein>
    <submittedName>
        <fullName evidence="2">Uncharacterized protein</fullName>
    </submittedName>
</protein>
<organism evidence="2 3">
    <name type="scientific">Nosema granulosis</name>
    <dbReference type="NCBI Taxonomy" id="83296"/>
    <lineage>
        <taxon>Eukaryota</taxon>
        <taxon>Fungi</taxon>
        <taxon>Fungi incertae sedis</taxon>
        <taxon>Microsporidia</taxon>
        <taxon>Nosematidae</taxon>
        <taxon>Nosema</taxon>
    </lineage>
</organism>
<name>A0A9P6H008_9MICR</name>
<proteinExistence type="predicted"/>
<sequence length="318" mass="37002">MNLNCISGIFSFCRPKKKRKADSKEVDKEEFEKEESDTNEIQNNTFVSNSGDSEQQEENLDIIDSYSKSENDNRKIKKSVQLDKCNLKKEITSFADIKKTNKSKDYYFKEIPKKKVSKKAESSCSSEINKEEHKKKPSKNRANKPESSCSSEIHKEEQKIKVSKNTTKNINKPIEELSESIKNLNTKKKPHKLTKLKEKIKEFEDKSIADDKGKVDEKNTADEKPFRIKKTQNECVESSKQSIEDEDDFYSTSVSMSSQIEHRNILTDSDMNKIRRKENPTIDSDSEICFLKNKSENTKFNHNLKKKLLEYLIRKDTK</sequence>
<dbReference type="EMBL" id="SBJO01000026">
    <property type="protein sequence ID" value="KAF9764363.1"/>
    <property type="molecule type" value="Genomic_DNA"/>
</dbReference>
<evidence type="ECO:0000313" key="3">
    <source>
        <dbReference type="Proteomes" id="UP000740883"/>
    </source>
</evidence>
<reference evidence="2 3" key="1">
    <citation type="journal article" date="2020" name="Genome Biol. Evol.">
        <title>Comparative genomics of strictly vertically transmitted, feminizing microsporidia endosymbionts of amphipod crustaceans.</title>
        <authorList>
            <person name="Cormier A."/>
            <person name="Chebbi M.A."/>
            <person name="Giraud I."/>
            <person name="Wattier R."/>
            <person name="Teixeira M."/>
            <person name="Gilbert C."/>
            <person name="Rigaud T."/>
            <person name="Cordaux R."/>
        </authorList>
    </citation>
    <scope>NUCLEOTIDE SEQUENCE [LARGE SCALE GENOMIC DNA]</scope>
    <source>
        <strain evidence="2 3">Ou3-Ou53</strain>
    </source>
</reference>
<feature type="compositionally biased region" description="Polar residues" evidence="1">
    <location>
        <begin position="39"/>
        <end position="53"/>
    </location>
</feature>